<gene>
    <name evidence="1" type="ordered locus">W5S_1366</name>
</gene>
<evidence type="ECO:0000313" key="2">
    <source>
        <dbReference type="Proteomes" id="UP000008044"/>
    </source>
</evidence>
<reference evidence="1 2" key="1">
    <citation type="journal article" date="2012" name="J. Bacteriol.">
        <title>Genome sequence of Pectobacterium sp. strain SCC3193.</title>
        <authorList>
            <person name="Koskinen J.P."/>
            <person name="Laine P."/>
            <person name="Niemi O."/>
            <person name="Nykyri J."/>
            <person name="Harjunpaa H."/>
            <person name="Auvinen P."/>
            <person name="Paulin L."/>
            <person name="Pirhonen M."/>
            <person name="Palva T."/>
            <person name="Holm L."/>
        </authorList>
    </citation>
    <scope>NUCLEOTIDE SEQUENCE [LARGE SCALE GENOMIC DNA]</scope>
    <source>
        <strain evidence="1 2">SCC3193</strain>
    </source>
</reference>
<organism evidence="1 2">
    <name type="scientific">Pectobacterium parmentieri</name>
    <dbReference type="NCBI Taxonomy" id="1905730"/>
    <lineage>
        <taxon>Bacteria</taxon>
        <taxon>Pseudomonadati</taxon>
        <taxon>Pseudomonadota</taxon>
        <taxon>Gammaproteobacteria</taxon>
        <taxon>Enterobacterales</taxon>
        <taxon>Pectobacteriaceae</taxon>
        <taxon>Pectobacterium</taxon>
    </lineage>
</organism>
<proteinExistence type="predicted"/>
<dbReference type="HOGENOM" id="CLU_3101894_0_0_6"/>
<dbReference type="Proteomes" id="UP000008044">
    <property type="component" value="Chromosome"/>
</dbReference>
<dbReference type="KEGG" id="pec:W5S_1366"/>
<dbReference type="AlphaFoldDB" id="A0A0H3I185"/>
<sequence length="51" mass="5678">MFLNDERRAITRKIDAAAERKKSSGGAGIWLTLDYFCESFSDDSALLSFSS</sequence>
<protein>
    <submittedName>
        <fullName evidence="1">Hypoticical protein</fullName>
    </submittedName>
</protein>
<accession>A0A0H3I185</accession>
<evidence type="ECO:0000313" key="1">
    <source>
        <dbReference type="EMBL" id="AFI89465.1"/>
    </source>
</evidence>
<name>A0A0H3I185_PECPM</name>
<dbReference type="EMBL" id="CP003415">
    <property type="protein sequence ID" value="AFI89465.1"/>
    <property type="molecule type" value="Genomic_DNA"/>
</dbReference>